<gene>
    <name evidence="2" type="ORF">AX660_16300</name>
</gene>
<feature type="region of interest" description="Disordered" evidence="1">
    <location>
        <begin position="70"/>
        <end position="108"/>
    </location>
</feature>
<dbReference type="OrthoDB" id="9806870at2"/>
<comment type="caution">
    <text evidence="2">The sequence shown here is derived from an EMBL/GenBank/DDBJ whole genome shotgun (WGS) entry which is preliminary data.</text>
</comment>
<accession>A0A136A0I3</accession>
<dbReference type="Proteomes" id="UP000070299">
    <property type="component" value="Unassembled WGS sequence"/>
</dbReference>
<dbReference type="InterPro" id="IPR036361">
    <property type="entry name" value="SAP_dom_sf"/>
</dbReference>
<name>A0A136A0I3_9ALTE</name>
<proteinExistence type="predicted"/>
<reference evidence="3" key="1">
    <citation type="submission" date="2016-02" db="EMBL/GenBank/DDBJ databases">
        <authorList>
            <person name="Schultz-Johansen M."/>
            <person name="Glaring M.A."/>
            <person name="Bech P.K."/>
            <person name="Stougaard P."/>
        </authorList>
    </citation>
    <scope>NUCLEOTIDE SEQUENCE [LARGE SCALE GENOMIC DNA]</scope>
    <source>
        <strain evidence="3">S66</strain>
    </source>
</reference>
<organism evidence="2 3">
    <name type="scientific">Paraglaciecola hydrolytica</name>
    <dbReference type="NCBI Taxonomy" id="1799789"/>
    <lineage>
        <taxon>Bacteria</taxon>
        <taxon>Pseudomonadati</taxon>
        <taxon>Pseudomonadota</taxon>
        <taxon>Gammaproteobacteria</taxon>
        <taxon>Alteromonadales</taxon>
        <taxon>Alteromonadaceae</taxon>
        <taxon>Paraglaciecola</taxon>
    </lineage>
</organism>
<dbReference type="AlphaFoldDB" id="A0A136A0I3"/>
<evidence type="ECO:0000256" key="1">
    <source>
        <dbReference type="SAM" id="MobiDB-lite"/>
    </source>
</evidence>
<dbReference type="Pfam" id="PF09905">
    <property type="entry name" value="VF530"/>
    <property type="match status" value="1"/>
</dbReference>
<dbReference type="Gene3D" id="1.10.720.30">
    <property type="entry name" value="SAP domain"/>
    <property type="match status" value="1"/>
</dbReference>
<dbReference type="EMBL" id="LSNE01000006">
    <property type="protein sequence ID" value="KXI28731.1"/>
    <property type="molecule type" value="Genomic_DNA"/>
</dbReference>
<evidence type="ECO:0008006" key="4">
    <source>
        <dbReference type="Google" id="ProtNLM"/>
    </source>
</evidence>
<evidence type="ECO:0000313" key="2">
    <source>
        <dbReference type="EMBL" id="KXI28731.1"/>
    </source>
</evidence>
<sequence>MSTTQNNNPLHAVTLQKILEDLVEKLGWEKMAKAVKINCFSSDPSVKSSLTFLRKTPWAREQVEQLYLAKIAKQPNAPTTTKRPTTQEAPNNDSPATNEFVWPEPNKK</sequence>
<dbReference type="STRING" id="1799789.AX660_16300"/>
<dbReference type="RefSeq" id="WP_068377940.1">
    <property type="nucleotide sequence ID" value="NZ_LSNE01000006.1"/>
</dbReference>
<keyword evidence="3" id="KW-1185">Reference proteome</keyword>
<dbReference type="GO" id="GO:0003677">
    <property type="term" value="F:DNA binding"/>
    <property type="evidence" value="ECO:0007669"/>
    <property type="project" value="InterPro"/>
</dbReference>
<evidence type="ECO:0000313" key="3">
    <source>
        <dbReference type="Proteomes" id="UP000070299"/>
    </source>
</evidence>
<dbReference type="InterPro" id="IPR018668">
    <property type="entry name" value="DNA-binding_VF530-like"/>
</dbReference>
<feature type="compositionally biased region" description="Polar residues" evidence="1">
    <location>
        <begin position="76"/>
        <end position="97"/>
    </location>
</feature>
<protein>
    <recommendedName>
        <fullName evidence="4">Transporter</fullName>
    </recommendedName>
</protein>